<dbReference type="InterPro" id="IPR051199">
    <property type="entry name" value="LPS_LOS_Heptosyltrfase"/>
</dbReference>
<sequence length="361" mass="40380">MIISAQHKINIPVRKVLIIQLGDIGDVVWAIPAYWAVKNAFPQAVLSVLTRKPNGDLLLDDSRIGNVFQVDQQGVFKGLKLLKSIRMEKFDLLFDLRADDRGAYISLLSGAKMRAALYYKGIKWRNKMFTHLADPPQVEERILGAAEQSLKILRSFGIQETTSTPQLSISTATRNKVIELLASENVISEKGYVTINPFSRWSYKEWGIDKWRQIISFISQKYKMPVLIMGSKEERTRADELTAADSFSAYNLAGKTTLREMAGFLQQSSLHIGVDSAAPHIAAAVGTPTLTIYGPSDWRDWAPPGEKNQVVLPDMDCVPCRKKGCDGSGQSKCLDSLAVIKVQDAVEKMFNNYVFYKTDLK</sequence>
<organism evidence="3">
    <name type="scientific">hydrocarbon metagenome</name>
    <dbReference type="NCBI Taxonomy" id="938273"/>
    <lineage>
        <taxon>unclassified sequences</taxon>
        <taxon>metagenomes</taxon>
        <taxon>ecological metagenomes</taxon>
    </lineage>
</organism>
<name>A0A0W8FT95_9ZZZZ</name>
<evidence type="ECO:0000256" key="2">
    <source>
        <dbReference type="ARBA" id="ARBA00022679"/>
    </source>
</evidence>
<dbReference type="Gene3D" id="3.40.50.2000">
    <property type="entry name" value="Glycogen Phosphorylase B"/>
    <property type="match status" value="2"/>
</dbReference>
<dbReference type="InterPro" id="IPR002201">
    <property type="entry name" value="Glyco_trans_9"/>
</dbReference>
<evidence type="ECO:0000313" key="3">
    <source>
        <dbReference type="EMBL" id="KUG24144.1"/>
    </source>
</evidence>
<dbReference type="PANTHER" id="PTHR30160">
    <property type="entry name" value="TETRAACYLDISACCHARIDE 4'-KINASE-RELATED"/>
    <property type="match status" value="1"/>
</dbReference>
<dbReference type="GO" id="GO:0005829">
    <property type="term" value="C:cytosol"/>
    <property type="evidence" value="ECO:0007669"/>
    <property type="project" value="TreeGrafter"/>
</dbReference>
<protein>
    <submittedName>
        <fullName evidence="3">Adp-heptose--lipooligosaccharide heptosyltransferase ii</fullName>
    </submittedName>
</protein>
<gene>
    <name evidence="3" type="ORF">ASZ90_006035</name>
</gene>
<dbReference type="SUPFAM" id="SSF53756">
    <property type="entry name" value="UDP-Glycosyltransferase/glycogen phosphorylase"/>
    <property type="match status" value="1"/>
</dbReference>
<reference evidence="3" key="1">
    <citation type="journal article" date="2015" name="Proc. Natl. Acad. Sci. U.S.A.">
        <title>Networks of energetic and metabolic interactions define dynamics in microbial communities.</title>
        <authorList>
            <person name="Embree M."/>
            <person name="Liu J.K."/>
            <person name="Al-Bassam M.M."/>
            <person name="Zengler K."/>
        </authorList>
    </citation>
    <scope>NUCLEOTIDE SEQUENCE</scope>
</reference>
<dbReference type="CDD" id="cd03789">
    <property type="entry name" value="GT9_LPS_heptosyltransferase"/>
    <property type="match status" value="1"/>
</dbReference>
<keyword evidence="2 3" id="KW-0808">Transferase</keyword>
<proteinExistence type="predicted"/>
<dbReference type="EMBL" id="LNQE01000859">
    <property type="protein sequence ID" value="KUG24144.1"/>
    <property type="molecule type" value="Genomic_DNA"/>
</dbReference>
<dbReference type="GO" id="GO:0008713">
    <property type="term" value="F:ADP-heptose-lipopolysaccharide heptosyltransferase activity"/>
    <property type="evidence" value="ECO:0007669"/>
    <property type="project" value="TreeGrafter"/>
</dbReference>
<comment type="caution">
    <text evidence="3">The sequence shown here is derived from an EMBL/GenBank/DDBJ whole genome shotgun (WGS) entry which is preliminary data.</text>
</comment>
<accession>A0A0W8FT95</accession>
<evidence type="ECO:0000256" key="1">
    <source>
        <dbReference type="ARBA" id="ARBA00022676"/>
    </source>
</evidence>
<dbReference type="Pfam" id="PF01075">
    <property type="entry name" value="Glyco_transf_9"/>
    <property type="match status" value="1"/>
</dbReference>
<keyword evidence="1" id="KW-0328">Glycosyltransferase</keyword>
<dbReference type="AlphaFoldDB" id="A0A0W8FT95"/>
<dbReference type="GO" id="GO:0009244">
    <property type="term" value="P:lipopolysaccharide core region biosynthetic process"/>
    <property type="evidence" value="ECO:0007669"/>
    <property type="project" value="TreeGrafter"/>
</dbReference>
<dbReference type="PANTHER" id="PTHR30160:SF1">
    <property type="entry name" value="LIPOPOLYSACCHARIDE 1,2-N-ACETYLGLUCOSAMINETRANSFERASE-RELATED"/>
    <property type="match status" value="1"/>
</dbReference>